<accession>A0A2G4F2X6</accession>
<dbReference type="RefSeq" id="WP_096828295.1">
    <property type="nucleotide sequence ID" value="NZ_NXIB02000031.1"/>
</dbReference>
<dbReference type="Pfam" id="PF18743">
    <property type="entry name" value="AHJR-like"/>
    <property type="match status" value="1"/>
</dbReference>
<evidence type="ECO:0000313" key="2">
    <source>
        <dbReference type="EMBL" id="PHX56095.1"/>
    </source>
</evidence>
<protein>
    <recommendedName>
        <fullName evidence="1">REase AHJR-like domain-containing protein</fullName>
    </recommendedName>
</protein>
<keyword evidence="3" id="KW-1185">Reference proteome</keyword>
<evidence type="ECO:0000259" key="1">
    <source>
        <dbReference type="Pfam" id="PF18743"/>
    </source>
</evidence>
<reference evidence="2" key="1">
    <citation type="submission" date="2017-10" db="EMBL/GenBank/DDBJ databases">
        <title>Draft genome sequence of the planktic cyanobacteria Tychonema bourrellyi isolated from alpine lentic freshwater.</title>
        <authorList>
            <person name="Tett A."/>
            <person name="Armanini F."/>
            <person name="Asnicar F."/>
            <person name="Boscaini A."/>
            <person name="Pasolli E."/>
            <person name="Zolfo M."/>
            <person name="Donati C."/>
            <person name="Salmaso N."/>
            <person name="Segata N."/>
        </authorList>
    </citation>
    <scope>NUCLEOTIDE SEQUENCE</scope>
    <source>
        <strain evidence="2">FEM_GT703</strain>
    </source>
</reference>
<dbReference type="AlphaFoldDB" id="A0A2G4F2X6"/>
<sequence length="222" mass="25550">MNAKLIHDKSVSKIAEKYRQEGYTVLVDPEPADIPFDLGTYRPNLIVKKNEAEGYIIEFKRSARQTSIDRLKEIAEIVSENTGWRFLLITEDALLKDEDNEVNLLSWEQVFSRKTQGERLISLGENEGAFLSLWGTIEALLRRRAEEVTIPIERFPTLSLIKHMYSQGELSIEEYDRAMLLLSVRNRFIHGFQTPEINESVSELLVLVNELISLWAPSISLQ</sequence>
<dbReference type="OrthoDB" id="514738at2"/>
<dbReference type="Proteomes" id="UP000226442">
    <property type="component" value="Unassembled WGS sequence"/>
</dbReference>
<proteinExistence type="predicted"/>
<comment type="caution">
    <text evidence="2">The sequence shown here is derived from an EMBL/GenBank/DDBJ whole genome shotgun (WGS) entry which is preliminary data.</text>
</comment>
<dbReference type="InterPro" id="IPR040902">
    <property type="entry name" value="AHJR-like"/>
</dbReference>
<evidence type="ECO:0000313" key="3">
    <source>
        <dbReference type="Proteomes" id="UP000226442"/>
    </source>
</evidence>
<name>A0A2G4F2X6_9CYAN</name>
<feature type="domain" description="REase AHJR-like" evidence="1">
    <location>
        <begin position="6"/>
        <end position="91"/>
    </location>
</feature>
<dbReference type="EMBL" id="NXIB02000031">
    <property type="protein sequence ID" value="PHX56095.1"/>
    <property type="molecule type" value="Genomic_DNA"/>
</dbReference>
<organism evidence="2 3">
    <name type="scientific">Tychonema bourrellyi FEM_GT703</name>
    <dbReference type="NCBI Taxonomy" id="2040638"/>
    <lineage>
        <taxon>Bacteria</taxon>
        <taxon>Bacillati</taxon>
        <taxon>Cyanobacteriota</taxon>
        <taxon>Cyanophyceae</taxon>
        <taxon>Oscillatoriophycideae</taxon>
        <taxon>Oscillatoriales</taxon>
        <taxon>Microcoleaceae</taxon>
        <taxon>Tychonema</taxon>
    </lineage>
</organism>
<gene>
    <name evidence="2" type="ORF">CP500_007255</name>
</gene>